<evidence type="ECO:0000313" key="11">
    <source>
        <dbReference type="Proteomes" id="UP000297983"/>
    </source>
</evidence>
<dbReference type="EMBL" id="SOHL01000013">
    <property type="protein sequence ID" value="TFD71291.1"/>
    <property type="molecule type" value="Genomic_DNA"/>
</dbReference>
<evidence type="ECO:0000256" key="3">
    <source>
        <dbReference type="ARBA" id="ARBA00022692"/>
    </source>
</evidence>
<feature type="transmembrane region" description="Helical" evidence="7">
    <location>
        <begin position="926"/>
        <end position="945"/>
    </location>
</feature>
<dbReference type="AlphaFoldDB" id="A0A4R9AWL5"/>
<dbReference type="PANTHER" id="PTHR30572">
    <property type="entry name" value="MEMBRANE COMPONENT OF TRANSPORTER-RELATED"/>
    <property type="match status" value="1"/>
</dbReference>
<evidence type="ECO:0000256" key="1">
    <source>
        <dbReference type="ARBA" id="ARBA00004651"/>
    </source>
</evidence>
<proteinExistence type="inferred from homology"/>
<dbReference type="InterPro" id="IPR025857">
    <property type="entry name" value="MacB_PCD"/>
</dbReference>
<keyword evidence="4 7" id="KW-1133">Transmembrane helix</keyword>
<dbReference type="Pfam" id="PF02687">
    <property type="entry name" value="FtsX"/>
    <property type="match status" value="2"/>
</dbReference>
<comment type="subcellular location">
    <subcellularLocation>
        <location evidence="1">Cell membrane</location>
        <topology evidence="1">Multi-pass membrane protein</topology>
    </subcellularLocation>
</comment>
<feature type="domain" description="ABC3 transporter permease C-terminal" evidence="8">
    <location>
        <begin position="438"/>
        <end position="545"/>
    </location>
</feature>
<feature type="transmembrane region" description="Helical" evidence="7">
    <location>
        <begin position="428"/>
        <end position="451"/>
    </location>
</feature>
<gene>
    <name evidence="10" type="ORF">E3T50_06870</name>
</gene>
<comment type="similarity">
    <text evidence="6">Belongs to the ABC-4 integral membrane protein family.</text>
</comment>
<feature type="transmembrane region" description="Helical" evidence="7">
    <location>
        <begin position="23"/>
        <end position="43"/>
    </location>
</feature>
<reference evidence="10 11" key="1">
    <citation type="submission" date="2019-03" db="EMBL/GenBank/DDBJ databases">
        <title>Genomics of glacier-inhabiting Cryobacterium strains.</title>
        <authorList>
            <person name="Liu Q."/>
            <person name="Xin Y.-H."/>
        </authorList>
    </citation>
    <scope>NUCLEOTIDE SEQUENCE [LARGE SCALE GENOMIC DNA]</scope>
    <source>
        <strain evidence="10 11">Hz16</strain>
    </source>
</reference>
<feature type="domain" description="ABC3 transporter permease C-terminal" evidence="8">
    <location>
        <begin position="926"/>
        <end position="1042"/>
    </location>
</feature>
<protein>
    <submittedName>
        <fullName evidence="10">FtsX-like permease family protein</fullName>
    </submittedName>
</protein>
<feature type="transmembrane region" description="Helical" evidence="7">
    <location>
        <begin position="472"/>
        <end position="503"/>
    </location>
</feature>
<keyword evidence="3 7" id="KW-0812">Transmembrane</keyword>
<evidence type="ECO:0000259" key="9">
    <source>
        <dbReference type="Pfam" id="PF12704"/>
    </source>
</evidence>
<dbReference type="GO" id="GO:0005886">
    <property type="term" value="C:plasma membrane"/>
    <property type="evidence" value="ECO:0007669"/>
    <property type="project" value="UniProtKB-SubCell"/>
</dbReference>
<evidence type="ECO:0000313" key="10">
    <source>
        <dbReference type="EMBL" id="TFD71291.1"/>
    </source>
</evidence>
<feature type="transmembrane region" description="Helical" evidence="7">
    <location>
        <begin position="605"/>
        <end position="626"/>
    </location>
</feature>
<keyword evidence="2" id="KW-1003">Cell membrane</keyword>
<evidence type="ECO:0000259" key="8">
    <source>
        <dbReference type="Pfam" id="PF02687"/>
    </source>
</evidence>
<sequence>MSGQVTLGGFVQRDLFRNPRRTLTSLVGVVVGVGLFSAVLFFIDGSGASMTRRAVAPLTLDMQRVLTTPLGGGIRLEQTMADDALDAGDTTLVTLTIANDGFAPAHEVVVRVPPNVALEYVADSTDQNETPIVDVAGGSPLFQGEAGTGLNIGTVEPAVSVRITYRLRATASVASTADLPVRATISTREAVTPALANAPRATALQTLADTVADVPGVAAADPLVLVDMAAETLTARGIAVPGPVKLFAFDTRYLSHYPSVKIRSGSMRQGGALISAETARALSLSVGGTVTIELPGGAAPLSLDVTGITDLSGARPLFESREAGTLEKFRYVPFTVVVDPSVYSDQVEPAFEAAAAERDSALNSLPLEELDVLIERSILNSDPATAFAQTSGIAEAVQGVASGQDYLIDNISNTLHVAAEDAAVAKRLFVFLGLPGGILAAILTAYAGTLLAGAQRRENALLRVRGAARKHLLFLLALRTVAIAGVGSLLGTVLGFATVLALLGRSILFEASPAALLQSTLIGVSGGMLVTALALYVPGRSLITREIKQQLNISSQRTTPSWHRLPVDLIALAIAVALQLVALRLGAFDAPPGSVYAGQAVTLPLQLLVAPIIAWLAGTLFIAHLLQEITARAASGRGAQPFTRLRSGVLWRSITRRLTALTGGVVTVGLVVSLGTMLACFATVYDTAKVADARFQVGSDIRLTPNPTSDRPHPTALSAEFDVSGVAGATPVVFSSQNSVLTSDFNEDVTSLAAIDPDTFGTVAALPDSVFVSGTAGRMLSALRSTPDGILVNIALAEGLKLKIGDPVEVLLARDTDQQTRTPMRVVGLFTKFPGAAQGTDIVANLDFYQRETGLTDADYYLVASSDRSVPGLDRTVQGLSEVQALSAGQELQQNFEVLTSETALDRDQSSLTALNVRGLLQLDSFFTFLMAATATAMFVFGMLLQRRREYVTLRAQGMSSSDIRALVLAEAGISATLGTAIGVLVGIGMASQFVQVLRPIFTLSPALAVPKAELAVLAALVLCATALSSAAAAFQIGRLKPTELLRDE</sequence>
<evidence type="ECO:0000256" key="5">
    <source>
        <dbReference type="ARBA" id="ARBA00023136"/>
    </source>
</evidence>
<dbReference type="RefSeq" id="WP_134551183.1">
    <property type="nucleotide sequence ID" value="NZ_SOHL01000013.1"/>
</dbReference>
<keyword evidence="5 7" id="KW-0472">Membrane</keyword>
<feature type="transmembrane region" description="Helical" evidence="7">
    <location>
        <begin position="515"/>
        <end position="537"/>
    </location>
</feature>
<feature type="transmembrane region" description="Helical" evidence="7">
    <location>
        <begin position="660"/>
        <end position="685"/>
    </location>
</feature>
<evidence type="ECO:0000256" key="2">
    <source>
        <dbReference type="ARBA" id="ARBA00022475"/>
    </source>
</evidence>
<keyword evidence="11" id="KW-1185">Reference proteome</keyword>
<comment type="caution">
    <text evidence="10">The sequence shown here is derived from an EMBL/GenBank/DDBJ whole genome shotgun (WGS) entry which is preliminary data.</text>
</comment>
<evidence type="ECO:0000256" key="7">
    <source>
        <dbReference type="SAM" id="Phobius"/>
    </source>
</evidence>
<dbReference type="GO" id="GO:0022857">
    <property type="term" value="F:transmembrane transporter activity"/>
    <property type="evidence" value="ECO:0007669"/>
    <property type="project" value="TreeGrafter"/>
</dbReference>
<feature type="transmembrane region" description="Helical" evidence="7">
    <location>
        <begin position="565"/>
        <end position="585"/>
    </location>
</feature>
<dbReference type="InterPro" id="IPR003838">
    <property type="entry name" value="ABC3_permease_C"/>
</dbReference>
<name>A0A4R9AWL5_9MICO</name>
<evidence type="ECO:0000256" key="6">
    <source>
        <dbReference type="ARBA" id="ARBA00038076"/>
    </source>
</evidence>
<dbReference type="Proteomes" id="UP000297983">
    <property type="component" value="Unassembled WGS sequence"/>
</dbReference>
<feature type="transmembrane region" description="Helical" evidence="7">
    <location>
        <begin position="1015"/>
        <end position="1037"/>
    </location>
</feature>
<evidence type="ECO:0000256" key="4">
    <source>
        <dbReference type="ARBA" id="ARBA00022989"/>
    </source>
</evidence>
<feature type="domain" description="MacB-like periplasmic core" evidence="9">
    <location>
        <begin position="667"/>
        <end position="853"/>
    </location>
</feature>
<organism evidence="10 11">
    <name type="scientific">Cryobacterium gelidum</name>
    <dbReference type="NCBI Taxonomy" id="1259164"/>
    <lineage>
        <taxon>Bacteria</taxon>
        <taxon>Bacillati</taxon>
        <taxon>Actinomycetota</taxon>
        <taxon>Actinomycetes</taxon>
        <taxon>Micrococcales</taxon>
        <taxon>Microbacteriaceae</taxon>
        <taxon>Cryobacterium</taxon>
    </lineage>
</organism>
<dbReference type="PANTHER" id="PTHR30572:SF4">
    <property type="entry name" value="ABC TRANSPORTER PERMEASE YTRF"/>
    <property type="match status" value="1"/>
</dbReference>
<dbReference type="InterPro" id="IPR050250">
    <property type="entry name" value="Macrolide_Exporter_MacB"/>
</dbReference>
<accession>A0A4R9AWL5</accession>
<dbReference type="Pfam" id="PF12704">
    <property type="entry name" value="MacB_PCD"/>
    <property type="match status" value="1"/>
</dbReference>
<feature type="transmembrane region" description="Helical" evidence="7">
    <location>
        <begin position="966"/>
        <end position="995"/>
    </location>
</feature>